<keyword evidence="3" id="KW-1185">Reference proteome</keyword>
<accession>A0A4Y7JWG5</accession>
<evidence type="ECO:0008006" key="4">
    <source>
        <dbReference type="Google" id="ProtNLM"/>
    </source>
</evidence>
<evidence type="ECO:0000256" key="1">
    <source>
        <dbReference type="SAM" id="MobiDB-lite"/>
    </source>
</evidence>
<dbReference type="Gramene" id="RZC65037">
    <property type="protein sequence ID" value="RZC65037"/>
    <property type="gene ID" value="C5167_008730"/>
</dbReference>
<evidence type="ECO:0000313" key="2">
    <source>
        <dbReference type="EMBL" id="RZC65037.1"/>
    </source>
</evidence>
<gene>
    <name evidence="2" type="ORF">C5167_008730</name>
</gene>
<evidence type="ECO:0000313" key="3">
    <source>
        <dbReference type="Proteomes" id="UP000316621"/>
    </source>
</evidence>
<reference evidence="2 3" key="1">
    <citation type="journal article" date="2018" name="Science">
        <title>The opium poppy genome and morphinan production.</title>
        <authorList>
            <person name="Guo L."/>
            <person name="Winzer T."/>
            <person name="Yang X."/>
            <person name="Li Y."/>
            <person name="Ning Z."/>
            <person name="He Z."/>
            <person name="Teodor R."/>
            <person name="Lu Y."/>
            <person name="Bowser T.A."/>
            <person name="Graham I.A."/>
            <person name="Ye K."/>
        </authorList>
    </citation>
    <scope>NUCLEOTIDE SEQUENCE [LARGE SCALE GENOMIC DNA]</scope>
    <source>
        <strain evidence="3">cv. HN1</strain>
        <tissue evidence="2">Leaves</tissue>
    </source>
</reference>
<dbReference type="EMBL" id="CM010720">
    <property type="protein sequence ID" value="RZC65037.1"/>
    <property type="molecule type" value="Genomic_DNA"/>
</dbReference>
<sequence>MIDRRFSDEFWNEELFSNFLVLEELSLPKCEFRLRNFCISIPTLKLLKISVWELRDGSLESDNVAKENVLSSFPALVEADVRCYDKKDIAGINQLLRAIAHVKCLTVSDLTLKLNTAIEEDSDIDNEEDSDTNNEEKSDEEDRDEDDNDDDGGEGEDSDEEGREGEDSDDYKDDDSLVLDIVTNGCLFPRFKSVCFKEFFGDPKGAEVGETNFEDRQSFANDHYWLQRERRKRIYGGDTKFSKSLARLCD</sequence>
<organism evidence="2 3">
    <name type="scientific">Papaver somniferum</name>
    <name type="common">Opium poppy</name>
    <dbReference type="NCBI Taxonomy" id="3469"/>
    <lineage>
        <taxon>Eukaryota</taxon>
        <taxon>Viridiplantae</taxon>
        <taxon>Streptophyta</taxon>
        <taxon>Embryophyta</taxon>
        <taxon>Tracheophyta</taxon>
        <taxon>Spermatophyta</taxon>
        <taxon>Magnoliopsida</taxon>
        <taxon>Ranunculales</taxon>
        <taxon>Papaveraceae</taxon>
        <taxon>Papaveroideae</taxon>
        <taxon>Papaver</taxon>
    </lineage>
</organism>
<dbReference type="AlphaFoldDB" id="A0A4Y7JWG5"/>
<protein>
    <recommendedName>
        <fullName evidence="4">FBD domain-containing protein</fullName>
    </recommendedName>
</protein>
<name>A0A4Y7JWG5_PAPSO</name>
<feature type="region of interest" description="Disordered" evidence="1">
    <location>
        <begin position="121"/>
        <end position="174"/>
    </location>
</feature>
<proteinExistence type="predicted"/>
<dbReference type="Proteomes" id="UP000316621">
    <property type="component" value="Chromosome 6"/>
</dbReference>